<reference evidence="1 2" key="1">
    <citation type="submission" date="2007-03" db="EMBL/GenBank/DDBJ databases">
        <authorList>
            <person name="Fulton L."/>
            <person name="Clifton S."/>
            <person name="Fulton B."/>
            <person name="Xu J."/>
            <person name="Minx P."/>
            <person name="Pepin K.H."/>
            <person name="Johnson M."/>
            <person name="Thiruvilangam P."/>
            <person name="Bhonagiri V."/>
            <person name="Nash W.E."/>
            <person name="Mardis E.R."/>
            <person name="Wilson R.K."/>
        </authorList>
    </citation>
    <scope>NUCLEOTIDE SEQUENCE [LARGE SCALE GENOMIC DNA]</scope>
    <source>
        <strain evidence="1 2">ATCC 29174</strain>
    </source>
</reference>
<evidence type="ECO:0000313" key="2">
    <source>
        <dbReference type="Proteomes" id="UP000006002"/>
    </source>
</evidence>
<dbReference type="Proteomes" id="UP000006002">
    <property type="component" value="Unassembled WGS sequence"/>
</dbReference>
<protein>
    <submittedName>
        <fullName evidence="1">Uncharacterized protein</fullName>
    </submittedName>
</protein>
<comment type="caution">
    <text evidence="1">The sequence shown here is derived from an EMBL/GenBank/DDBJ whole genome shotgun (WGS) entry which is preliminary data.</text>
</comment>
<reference evidence="1 2" key="2">
    <citation type="submission" date="2007-04" db="EMBL/GenBank/DDBJ databases">
        <title>Draft genome sequence of Ruminococcus obeum (ATCC 29174).</title>
        <authorList>
            <person name="Sudarsanam P."/>
            <person name="Ley R."/>
            <person name="Guruge J."/>
            <person name="Turnbaugh P.J."/>
            <person name="Mahowald M."/>
            <person name="Liep D."/>
            <person name="Gordon J."/>
        </authorList>
    </citation>
    <scope>NUCLEOTIDE SEQUENCE [LARGE SCALE GENOMIC DNA]</scope>
    <source>
        <strain evidence="1 2">ATCC 29174</strain>
    </source>
</reference>
<organism evidence="1 2">
    <name type="scientific">Blautia obeum ATCC 29174</name>
    <dbReference type="NCBI Taxonomy" id="411459"/>
    <lineage>
        <taxon>Bacteria</taxon>
        <taxon>Bacillati</taxon>
        <taxon>Bacillota</taxon>
        <taxon>Clostridia</taxon>
        <taxon>Lachnospirales</taxon>
        <taxon>Lachnospiraceae</taxon>
        <taxon>Blautia</taxon>
    </lineage>
</organism>
<gene>
    <name evidence="1" type="ORF">RUMOBE_02279</name>
</gene>
<accession>A5ZTF0</accession>
<name>A5ZTF0_9FIRM</name>
<dbReference type="EMBL" id="AAVO02000009">
    <property type="protein sequence ID" value="EDM87105.1"/>
    <property type="molecule type" value="Genomic_DNA"/>
</dbReference>
<proteinExistence type="predicted"/>
<dbReference type="HOGENOM" id="CLU_3372374_0_0_9"/>
<sequence length="34" mass="3879">MSLDLDGKRLEVHIIFDAFRGLVFLKIGKIGVYN</sequence>
<dbReference type="AlphaFoldDB" id="A5ZTF0"/>
<evidence type="ECO:0000313" key="1">
    <source>
        <dbReference type="EMBL" id="EDM87105.1"/>
    </source>
</evidence>